<keyword evidence="2" id="KW-0456">Lyase</keyword>
<name>A0A839NF36_9MICO</name>
<proteinExistence type="predicted"/>
<evidence type="ECO:0000313" key="3">
    <source>
        <dbReference type="Proteomes" id="UP000559182"/>
    </source>
</evidence>
<dbReference type="Pfam" id="PF00903">
    <property type="entry name" value="Glyoxalase"/>
    <property type="match status" value="1"/>
</dbReference>
<organism evidence="2 3">
    <name type="scientific">Flexivirga oryzae</name>
    <dbReference type="NCBI Taxonomy" id="1794944"/>
    <lineage>
        <taxon>Bacteria</taxon>
        <taxon>Bacillati</taxon>
        <taxon>Actinomycetota</taxon>
        <taxon>Actinomycetes</taxon>
        <taxon>Micrococcales</taxon>
        <taxon>Dermacoccaceae</taxon>
        <taxon>Flexivirga</taxon>
    </lineage>
</organism>
<evidence type="ECO:0000313" key="2">
    <source>
        <dbReference type="EMBL" id="MBB2893755.1"/>
    </source>
</evidence>
<comment type="caution">
    <text evidence="2">The sequence shown here is derived from an EMBL/GenBank/DDBJ whole genome shotgun (WGS) entry which is preliminary data.</text>
</comment>
<dbReference type="InterPro" id="IPR029068">
    <property type="entry name" value="Glyas_Bleomycin-R_OHBP_Dase"/>
</dbReference>
<keyword evidence="3" id="KW-1185">Reference proteome</keyword>
<gene>
    <name evidence="2" type="ORF">FHU39_003786</name>
</gene>
<dbReference type="EMBL" id="JACHVQ010000003">
    <property type="protein sequence ID" value="MBB2893755.1"/>
    <property type="molecule type" value="Genomic_DNA"/>
</dbReference>
<dbReference type="PROSITE" id="PS51819">
    <property type="entry name" value="VOC"/>
    <property type="match status" value="1"/>
</dbReference>
<feature type="domain" description="VOC" evidence="1">
    <location>
        <begin position="9"/>
        <end position="128"/>
    </location>
</feature>
<dbReference type="Gene3D" id="3.10.180.10">
    <property type="entry name" value="2,3-Dihydroxybiphenyl 1,2-Dioxygenase, domain 1"/>
    <property type="match status" value="1"/>
</dbReference>
<dbReference type="AlphaFoldDB" id="A0A839NF36"/>
<dbReference type="InterPro" id="IPR037523">
    <property type="entry name" value="VOC_core"/>
</dbReference>
<evidence type="ECO:0000259" key="1">
    <source>
        <dbReference type="PROSITE" id="PS51819"/>
    </source>
</evidence>
<accession>A0A839NF36</accession>
<dbReference type="InterPro" id="IPR004360">
    <property type="entry name" value="Glyas_Fos-R_dOase_dom"/>
</dbReference>
<dbReference type="Proteomes" id="UP000559182">
    <property type="component" value="Unassembled WGS sequence"/>
</dbReference>
<sequence>MPTPTTTLTPVQIKIGVSDPAAAREFYRDAFGLTETTVRHTDDADYAGYLFGEYGQPGFFLIFLLGPDSFDQPDRSTVGFTVPDLDAAHERALTAGAAEAVAINAAEGMPRDSAVTDPDDNWIWLYQG</sequence>
<protein>
    <submittedName>
        <fullName evidence="2">Putative enzyme related to lactoylglutathione lyase</fullName>
    </submittedName>
</protein>
<dbReference type="GO" id="GO:0016829">
    <property type="term" value="F:lyase activity"/>
    <property type="evidence" value="ECO:0007669"/>
    <property type="project" value="UniProtKB-KW"/>
</dbReference>
<dbReference type="SUPFAM" id="SSF54593">
    <property type="entry name" value="Glyoxalase/Bleomycin resistance protein/Dihydroxybiphenyl dioxygenase"/>
    <property type="match status" value="1"/>
</dbReference>
<reference evidence="2 3" key="1">
    <citation type="submission" date="2020-08" db="EMBL/GenBank/DDBJ databases">
        <title>Sequencing the genomes of 1000 actinobacteria strains.</title>
        <authorList>
            <person name="Klenk H.-P."/>
        </authorList>
    </citation>
    <scope>NUCLEOTIDE SEQUENCE [LARGE SCALE GENOMIC DNA]</scope>
    <source>
        <strain evidence="2 3">DSM 105369</strain>
    </source>
</reference>
<dbReference type="RefSeq" id="WP_183322194.1">
    <property type="nucleotide sequence ID" value="NZ_JACHVQ010000003.1"/>
</dbReference>